<evidence type="ECO:0000256" key="5">
    <source>
        <dbReference type="ARBA" id="ARBA00038063"/>
    </source>
</evidence>
<feature type="active site" description="Proton acceptor" evidence="7">
    <location>
        <position position="19"/>
    </location>
</feature>
<sequence>MFLVVGQGNPGPEYERTRHNVGFQVLDRLGLPFRREGKALLARARIGAEEGFFLKPLTYYNLTGEAVAPLVRQHGIPPERILVVHDEMDLPLGRLRLKAGGSPAGNRGVASIAQALGTLDFHRLRIGIGKPPSKELGAAYVLSPFALEELPLVERVLEAAKEAVLCWAEKGLPPCANRYNALDLRTLDPRRGL</sequence>
<comment type="subunit">
    <text evidence="7">Monomer.</text>
</comment>
<dbReference type="Proteomes" id="UP001589830">
    <property type="component" value="Unassembled WGS sequence"/>
</dbReference>
<reference evidence="10 11" key="1">
    <citation type="submission" date="2024-09" db="EMBL/GenBank/DDBJ databases">
        <authorList>
            <person name="Sun Q."/>
            <person name="Mori K."/>
        </authorList>
    </citation>
    <scope>NUCLEOTIDE SEQUENCE [LARGE SCALE GENOMIC DNA]</scope>
    <source>
        <strain evidence="10 11">NCAIM B.02340</strain>
    </source>
</reference>
<dbReference type="GO" id="GO:0004045">
    <property type="term" value="F:peptidyl-tRNA hydrolase activity"/>
    <property type="evidence" value="ECO:0007669"/>
    <property type="project" value="UniProtKB-EC"/>
</dbReference>
<comment type="caution">
    <text evidence="7">Lacks conserved residue(s) required for the propagation of feature annotation.</text>
</comment>
<dbReference type="InterPro" id="IPR001328">
    <property type="entry name" value="Pept_tRNA_hydro"/>
</dbReference>
<comment type="catalytic activity">
    <reaction evidence="7 8">
        <text>an N-acyl-L-alpha-aminoacyl-tRNA + H2O = an N-acyl-L-amino acid + a tRNA + H(+)</text>
        <dbReference type="Rhea" id="RHEA:54448"/>
        <dbReference type="Rhea" id="RHEA-COMP:10123"/>
        <dbReference type="Rhea" id="RHEA-COMP:13883"/>
        <dbReference type="ChEBI" id="CHEBI:15377"/>
        <dbReference type="ChEBI" id="CHEBI:15378"/>
        <dbReference type="ChEBI" id="CHEBI:59874"/>
        <dbReference type="ChEBI" id="CHEBI:78442"/>
        <dbReference type="ChEBI" id="CHEBI:138191"/>
        <dbReference type="EC" id="3.1.1.29"/>
    </reaction>
</comment>
<comment type="similarity">
    <text evidence="5 7 9">Belongs to the PTH family.</text>
</comment>
<organism evidence="10 11">
    <name type="scientific">Thermus composti</name>
    <dbReference type="NCBI Taxonomy" id="532059"/>
    <lineage>
        <taxon>Bacteria</taxon>
        <taxon>Thermotogati</taxon>
        <taxon>Deinococcota</taxon>
        <taxon>Deinococci</taxon>
        <taxon>Thermales</taxon>
        <taxon>Thermaceae</taxon>
        <taxon>Thermus</taxon>
    </lineage>
</organism>
<gene>
    <name evidence="7 10" type="primary">pth</name>
    <name evidence="10" type="ORF">ACFFFP_06255</name>
</gene>
<dbReference type="CDD" id="cd00462">
    <property type="entry name" value="PTH"/>
    <property type="match status" value="1"/>
</dbReference>
<keyword evidence="11" id="KW-1185">Reference proteome</keyword>
<dbReference type="SUPFAM" id="SSF53178">
    <property type="entry name" value="Peptidyl-tRNA hydrolase-like"/>
    <property type="match status" value="1"/>
</dbReference>
<accession>A0ABV6Q2G2</accession>
<dbReference type="EMBL" id="JBHLTW010000027">
    <property type="protein sequence ID" value="MFC0595767.1"/>
    <property type="molecule type" value="Genomic_DNA"/>
</dbReference>
<evidence type="ECO:0000313" key="10">
    <source>
        <dbReference type="EMBL" id="MFC0595767.1"/>
    </source>
</evidence>
<evidence type="ECO:0000313" key="11">
    <source>
        <dbReference type="Proteomes" id="UP001589830"/>
    </source>
</evidence>
<name>A0ABV6Q2G2_9DEIN</name>
<proteinExistence type="inferred from homology"/>
<feature type="binding site" evidence="7">
    <location>
        <position position="61"/>
    </location>
    <ligand>
        <name>tRNA</name>
        <dbReference type="ChEBI" id="CHEBI:17843"/>
    </ligand>
</feature>
<dbReference type="Pfam" id="PF01195">
    <property type="entry name" value="Pept_tRNA_hydro"/>
    <property type="match status" value="1"/>
</dbReference>
<feature type="site" description="Discriminates between blocked and unblocked aminoacyl-tRNA" evidence="7">
    <location>
        <position position="9"/>
    </location>
</feature>
<dbReference type="PROSITE" id="PS01195">
    <property type="entry name" value="PEPT_TRNA_HYDROL_1"/>
    <property type="match status" value="1"/>
</dbReference>
<evidence type="ECO:0000256" key="9">
    <source>
        <dbReference type="RuleBase" id="RU004320"/>
    </source>
</evidence>
<comment type="function">
    <text evidence="7">Catalyzes the release of premature peptidyl moieties from peptidyl-tRNA molecules trapped in stalled 50S ribosomal subunits, and thus maintains levels of free tRNAs and 50S ribosomes.</text>
</comment>
<dbReference type="NCBIfam" id="TIGR00447">
    <property type="entry name" value="pth"/>
    <property type="match status" value="1"/>
</dbReference>
<evidence type="ECO:0000256" key="1">
    <source>
        <dbReference type="ARBA" id="ARBA00013260"/>
    </source>
</evidence>
<feature type="site" description="Stabilizes the basic form of H active site to accept a proton" evidence="7">
    <location>
        <position position="86"/>
    </location>
</feature>
<dbReference type="EC" id="3.1.1.29" evidence="1 7"/>
<dbReference type="HAMAP" id="MF_00083">
    <property type="entry name" value="Pept_tRNA_hydro_bact"/>
    <property type="match status" value="1"/>
</dbReference>
<dbReference type="PANTHER" id="PTHR17224:SF1">
    <property type="entry name" value="PEPTIDYL-TRNA HYDROLASE"/>
    <property type="match status" value="1"/>
</dbReference>
<dbReference type="InterPro" id="IPR018171">
    <property type="entry name" value="Pept_tRNA_hydro_CS"/>
</dbReference>
<keyword evidence="4 7" id="KW-0694">RNA-binding</keyword>
<dbReference type="Gene3D" id="3.40.50.1470">
    <property type="entry name" value="Peptidyl-tRNA hydrolase"/>
    <property type="match status" value="1"/>
</dbReference>
<evidence type="ECO:0000256" key="7">
    <source>
        <dbReference type="HAMAP-Rule" id="MF_00083"/>
    </source>
</evidence>
<dbReference type="RefSeq" id="WP_188846769.1">
    <property type="nucleotide sequence ID" value="NZ_BMPJ01000007.1"/>
</dbReference>
<evidence type="ECO:0000256" key="3">
    <source>
        <dbReference type="ARBA" id="ARBA00022801"/>
    </source>
</evidence>
<dbReference type="PANTHER" id="PTHR17224">
    <property type="entry name" value="PEPTIDYL-TRNA HYDROLASE"/>
    <property type="match status" value="1"/>
</dbReference>
<evidence type="ECO:0000256" key="4">
    <source>
        <dbReference type="ARBA" id="ARBA00022884"/>
    </source>
</evidence>
<keyword evidence="3 7" id="KW-0378">Hydrolase</keyword>
<comment type="subcellular location">
    <subcellularLocation>
        <location evidence="7">Cytoplasm</location>
    </subcellularLocation>
</comment>
<comment type="function">
    <text evidence="7">Hydrolyzes ribosome-free peptidyl-tRNAs (with 1 or more amino acids incorporated), which drop off the ribosome during protein synthesis, or as a result of ribosome stalling.</text>
</comment>
<feature type="binding site" evidence="7">
    <location>
        <position position="59"/>
    </location>
    <ligand>
        <name>tRNA</name>
        <dbReference type="ChEBI" id="CHEBI:17843"/>
    </ligand>
</feature>
<keyword evidence="2 7" id="KW-0820">tRNA-binding</keyword>
<keyword evidence="7" id="KW-0963">Cytoplasm</keyword>
<comment type="caution">
    <text evidence="10">The sequence shown here is derived from an EMBL/GenBank/DDBJ whole genome shotgun (WGS) entry which is preliminary data.</text>
</comment>
<protein>
    <recommendedName>
        <fullName evidence="6 7">Peptidyl-tRNA hydrolase</fullName>
        <shortName evidence="7">Pth</shortName>
        <ecNumber evidence="1 7">3.1.1.29</ecNumber>
    </recommendedName>
</protein>
<dbReference type="InterPro" id="IPR036416">
    <property type="entry name" value="Pept_tRNA_hydro_sf"/>
</dbReference>
<evidence type="ECO:0000256" key="8">
    <source>
        <dbReference type="RuleBase" id="RU000673"/>
    </source>
</evidence>
<evidence type="ECO:0000256" key="6">
    <source>
        <dbReference type="ARBA" id="ARBA00050038"/>
    </source>
</evidence>
<evidence type="ECO:0000256" key="2">
    <source>
        <dbReference type="ARBA" id="ARBA00022555"/>
    </source>
</evidence>
<feature type="binding site" evidence="7">
    <location>
        <position position="14"/>
    </location>
    <ligand>
        <name>tRNA</name>
        <dbReference type="ChEBI" id="CHEBI:17843"/>
    </ligand>
</feature>